<evidence type="ECO:0000313" key="2">
    <source>
        <dbReference type="Proteomes" id="UP000828048"/>
    </source>
</evidence>
<dbReference type="Proteomes" id="UP000828048">
    <property type="component" value="Chromosome 10"/>
</dbReference>
<dbReference type="EMBL" id="CM037160">
    <property type="protein sequence ID" value="KAH7839794.1"/>
    <property type="molecule type" value="Genomic_DNA"/>
</dbReference>
<name>A0ACB7XG85_9ERIC</name>
<organism evidence="1 2">
    <name type="scientific">Vaccinium darrowii</name>
    <dbReference type="NCBI Taxonomy" id="229202"/>
    <lineage>
        <taxon>Eukaryota</taxon>
        <taxon>Viridiplantae</taxon>
        <taxon>Streptophyta</taxon>
        <taxon>Embryophyta</taxon>
        <taxon>Tracheophyta</taxon>
        <taxon>Spermatophyta</taxon>
        <taxon>Magnoliopsida</taxon>
        <taxon>eudicotyledons</taxon>
        <taxon>Gunneridae</taxon>
        <taxon>Pentapetalae</taxon>
        <taxon>asterids</taxon>
        <taxon>Ericales</taxon>
        <taxon>Ericaceae</taxon>
        <taxon>Vaccinioideae</taxon>
        <taxon>Vaccinieae</taxon>
        <taxon>Vaccinium</taxon>
    </lineage>
</organism>
<keyword evidence="2" id="KW-1185">Reference proteome</keyword>
<evidence type="ECO:0000313" key="1">
    <source>
        <dbReference type="EMBL" id="KAH7839794.1"/>
    </source>
</evidence>
<protein>
    <submittedName>
        <fullName evidence="1">Uncharacterized protein</fullName>
    </submittedName>
</protein>
<sequence>MAETDFLDLDEGTGESVEIDNLCLVGKILHHKTLNPTAVSTILQNAWKTRANFSIASWNNIFLFHFEDAVDRSEILSF</sequence>
<proteinExistence type="predicted"/>
<comment type="caution">
    <text evidence="1">The sequence shown here is derived from an EMBL/GenBank/DDBJ whole genome shotgun (WGS) entry which is preliminary data.</text>
</comment>
<accession>A0ACB7XG85</accession>
<gene>
    <name evidence="1" type="ORF">Vadar_008970</name>
</gene>
<reference evidence="1 2" key="1">
    <citation type="journal article" date="2021" name="Hortic Res">
        <title>High-quality reference genome and annotation aids understanding of berry development for evergreen blueberry (Vaccinium darrowii).</title>
        <authorList>
            <person name="Yu J."/>
            <person name="Hulse-Kemp A.M."/>
            <person name="Babiker E."/>
            <person name="Staton M."/>
        </authorList>
    </citation>
    <scope>NUCLEOTIDE SEQUENCE [LARGE SCALE GENOMIC DNA]</scope>
    <source>
        <strain evidence="2">cv. NJ 8807/NJ 8810</strain>
        <tissue evidence="1">Young leaf</tissue>
    </source>
</reference>